<dbReference type="GO" id="GO:0016020">
    <property type="term" value="C:membrane"/>
    <property type="evidence" value="ECO:0007669"/>
    <property type="project" value="UniProtKB-SubCell"/>
</dbReference>
<comment type="subcellular location">
    <subcellularLocation>
        <location evidence="1">Membrane</location>
        <topology evidence="1">Multi-pass membrane protein</topology>
    </subcellularLocation>
</comment>
<dbReference type="InterPro" id="IPR006214">
    <property type="entry name" value="Bax_inhibitor_1-related"/>
</dbReference>
<feature type="transmembrane region" description="Helical" evidence="5">
    <location>
        <begin position="107"/>
        <end position="129"/>
    </location>
</feature>
<evidence type="ECO:0000256" key="1">
    <source>
        <dbReference type="ARBA" id="ARBA00004141"/>
    </source>
</evidence>
<organism evidence="6">
    <name type="scientific">Florenciella sp. virus SA2</name>
    <dbReference type="NCBI Taxonomy" id="3240092"/>
    <lineage>
        <taxon>Viruses</taxon>
    </lineage>
</organism>
<keyword evidence="4 5" id="KW-0472">Membrane</keyword>
<evidence type="ECO:0000256" key="4">
    <source>
        <dbReference type="ARBA" id="ARBA00023136"/>
    </source>
</evidence>
<feature type="transmembrane region" description="Helical" evidence="5">
    <location>
        <begin position="48"/>
        <end position="68"/>
    </location>
</feature>
<evidence type="ECO:0000256" key="3">
    <source>
        <dbReference type="ARBA" id="ARBA00022989"/>
    </source>
</evidence>
<feature type="transmembrane region" description="Helical" evidence="5">
    <location>
        <begin position="80"/>
        <end position="101"/>
    </location>
</feature>
<accession>A0AB39JB05</accession>
<protein>
    <submittedName>
        <fullName evidence="6">Uncharacterized protein</fullName>
    </submittedName>
</protein>
<name>A0AB39JB05_9VIRU</name>
<feature type="transmembrane region" description="Helical" evidence="5">
    <location>
        <begin position="164"/>
        <end position="182"/>
    </location>
</feature>
<dbReference type="EMBL" id="PP542043">
    <property type="protein sequence ID" value="XDO01869.1"/>
    <property type="molecule type" value="Genomic_DNA"/>
</dbReference>
<gene>
    <name evidence="6" type="ORF">FloV-SA2_00043</name>
</gene>
<sequence length="224" mass="26173">MNYLKNFSELINKKKGLLRCIFTTLLIQFIVTTIVFIIIYKFKIFNPYTINYFILFIFLIFSIGLITLMVSPNLKFYQRFALFTIFSITEGIFLSFCLKLIDVNIILSALVSTIMLFLVMLIFGFGAVFYKIDLSWLGIILFLLLVMLIFIYIVRIFAPYSSTTNQGLVVFALLLFSVYIIYDTNMILLRYNNKNPDRDCIMGALDYYLDLVNIFVNMISAFNR</sequence>
<feature type="transmembrane region" description="Helical" evidence="5">
    <location>
        <begin position="21"/>
        <end position="42"/>
    </location>
</feature>
<evidence type="ECO:0000313" key="6">
    <source>
        <dbReference type="EMBL" id="XDO01869.1"/>
    </source>
</evidence>
<evidence type="ECO:0000256" key="2">
    <source>
        <dbReference type="ARBA" id="ARBA00022692"/>
    </source>
</evidence>
<proteinExistence type="predicted"/>
<feature type="transmembrane region" description="Helical" evidence="5">
    <location>
        <begin position="136"/>
        <end position="158"/>
    </location>
</feature>
<dbReference type="PANTHER" id="PTHR23291:SF50">
    <property type="entry name" value="PROTEIN LIFEGUARD 4"/>
    <property type="match status" value="1"/>
</dbReference>
<reference evidence="6" key="1">
    <citation type="submission" date="2024-03" db="EMBL/GenBank/DDBJ databases">
        <title>Eukaryotic viruses encode the ribosomal protein eL40.</title>
        <authorList>
            <person name="Thomy J."/>
            <person name="Schvarcz C.R."/>
            <person name="McBeain K.A."/>
            <person name="Edwards K.F."/>
            <person name="Steward G.F."/>
        </authorList>
    </citation>
    <scope>NUCLEOTIDE SEQUENCE</scope>
    <source>
        <strain evidence="6">FloV-SA2</strain>
    </source>
</reference>
<keyword evidence="3 5" id="KW-1133">Transmembrane helix</keyword>
<keyword evidence="2 5" id="KW-0812">Transmembrane</keyword>
<evidence type="ECO:0000256" key="5">
    <source>
        <dbReference type="SAM" id="Phobius"/>
    </source>
</evidence>
<dbReference type="PANTHER" id="PTHR23291">
    <property type="entry name" value="BAX INHIBITOR-RELATED"/>
    <property type="match status" value="1"/>
</dbReference>
<dbReference type="Pfam" id="PF01027">
    <property type="entry name" value="Bax1-I"/>
    <property type="match status" value="1"/>
</dbReference>